<accession>A0A433NNY1</accession>
<keyword evidence="2" id="KW-1185">Reference proteome</keyword>
<dbReference type="AlphaFoldDB" id="A0A433NNY1"/>
<sequence>MPPKFTIHQFVYFLGGVGTILDFHVDSNTWKYAVEMEKGPEPDMGRIGSETTILLHETDIHGVIN</sequence>
<gene>
    <name evidence="1" type="ORF">PCC6912_11780</name>
</gene>
<reference evidence="1 2" key="1">
    <citation type="journal article" date="2019" name="Genome Biol. Evol.">
        <title>Day and night: Metabolic profiles and evolutionary relationships of six axenic non-marine cyanobacteria.</title>
        <authorList>
            <person name="Will S.E."/>
            <person name="Henke P."/>
            <person name="Boedeker C."/>
            <person name="Huang S."/>
            <person name="Brinkmann H."/>
            <person name="Rohde M."/>
            <person name="Jarek M."/>
            <person name="Friedl T."/>
            <person name="Seufert S."/>
            <person name="Schumacher M."/>
            <person name="Overmann J."/>
            <person name="Neumann-Schaal M."/>
            <person name="Petersen J."/>
        </authorList>
    </citation>
    <scope>NUCLEOTIDE SEQUENCE [LARGE SCALE GENOMIC DNA]</scope>
    <source>
        <strain evidence="1 2">PCC 6912</strain>
    </source>
</reference>
<proteinExistence type="predicted"/>
<name>A0A433NNY1_CHLFR</name>
<organism evidence="1 2">
    <name type="scientific">Chlorogloeopsis fritschii PCC 6912</name>
    <dbReference type="NCBI Taxonomy" id="211165"/>
    <lineage>
        <taxon>Bacteria</taxon>
        <taxon>Bacillati</taxon>
        <taxon>Cyanobacteriota</taxon>
        <taxon>Cyanophyceae</taxon>
        <taxon>Nostocales</taxon>
        <taxon>Chlorogloeopsidaceae</taxon>
        <taxon>Chlorogloeopsis</taxon>
    </lineage>
</organism>
<dbReference type="Proteomes" id="UP000268857">
    <property type="component" value="Unassembled WGS sequence"/>
</dbReference>
<comment type="caution">
    <text evidence="1">The sequence shown here is derived from an EMBL/GenBank/DDBJ whole genome shotgun (WGS) entry which is preliminary data.</text>
</comment>
<dbReference type="EMBL" id="RSCJ01000003">
    <property type="protein sequence ID" value="RUR85062.1"/>
    <property type="molecule type" value="Genomic_DNA"/>
</dbReference>
<protein>
    <submittedName>
        <fullName evidence="1">Uncharacterized protein</fullName>
    </submittedName>
</protein>
<evidence type="ECO:0000313" key="1">
    <source>
        <dbReference type="EMBL" id="RUR85062.1"/>
    </source>
</evidence>
<evidence type="ECO:0000313" key="2">
    <source>
        <dbReference type="Proteomes" id="UP000268857"/>
    </source>
</evidence>